<proteinExistence type="predicted"/>
<evidence type="ECO:0000313" key="3">
    <source>
        <dbReference type="EMBL" id="CAG5124816.1"/>
    </source>
</evidence>
<feature type="region of interest" description="Disordered" evidence="1">
    <location>
        <begin position="199"/>
        <end position="218"/>
    </location>
</feature>
<reference evidence="3" key="1">
    <citation type="submission" date="2021-04" db="EMBL/GenBank/DDBJ databases">
        <authorList>
            <consortium name="Molecular Ecology Group"/>
        </authorList>
    </citation>
    <scope>NUCLEOTIDE SEQUENCE</scope>
</reference>
<evidence type="ECO:0000256" key="2">
    <source>
        <dbReference type="SAM" id="Phobius"/>
    </source>
</evidence>
<keyword evidence="4" id="KW-1185">Reference proteome</keyword>
<comment type="caution">
    <text evidence="3">The sequence shown here is derived from an EMBL/GenBank/DDBJ whole genome shotgun (WGS) entry which is preliminary data.</text>
</comment>
<feature type="transmembrane region" description="Helical" evidence="2">
    <location>
        <begin position="20"/>
        <end position="43"/>
    </location>
</feature>
<organism evidence="3 4">
    <name type="scientific">Candidula unifasciata</name>
    <dbReference type="NCBI Taxonomy" id="100452"/>
    <lineage>
        <taxon>Eukaryota</taxon>
        <taxon>Metazoa</taxon>
        <taxon>Spiralia</taxon>
        <taxon>Lophotrochozoa</taxon>
        <taxon>Mollusca</taxon>
        <taxon>Gastropoda</taxon>
        <taxon>Heterobranchia</taxon>
        <taxon>Euthyneura</taxon>
        <taxon>Panpulmonata</taxon>
        <taxon>Eupulmonata</taxon>
        <taxon>Stylommatophora</taxon>
        <taxon>Helicina</taxon>
        <taxon>Helicoidea</taxon>
        <taxon>Geomitridae</taxon>
        <taxon>Candidula</taxon>
    </lineage>
</organism>
<keyword evidence="2" id="KW-1133">Transmembrane helix</keyword>
<protein>
    <submittedName>
        <fullName evidence="3">Uncharacterized protein</fullName>
    </submittedName>
</protein>
<name>A0A8S3ZCJ7_9EUPU</name>
<dbReference type="OrthoDB" id="6365775at2759"/>
<keyword evidence="2" id="KW-0472">Membrane</keyword>
<keyword evidence="2" id="KW-0812">Transmembrane</keyword>
<dbReference type="Proteomes" id="UP000678393">
    <property type="component" value="Unassembled WGS sequence"/>
</dbReference>
<accession>A0A8S3ZCJ7</accession>
<sequence length="375" mass="40982">MSASNSNQTSVRHDSSVPDLPVAAIVCLSVGGYVILVMIFLSIRRLLVSKGMLDSRCCCPENLPVCCACEKIKEVCRSCCGSCCKEGCLKTMCGIDKPCTGLCQRCLYCCRHPADCCSCDSDCPPCFGTDIDPNSCGCLCLEIKLRTAHRSSSVPPGEIPNQNINTDVSLKDTNNLENMYHTGQLNGSIVDRTLEESKVANGSARDSRQSASHSPTKVATHFHQMLPGKSNGFNVSKTEGQNSVHVNFNAEIDESLARHEFQQHLFSAAVLSSSAPGDLFARSSVNKAGATEIEPSRKSKSRSRRIIRPGQISQRFPNKILVTSESLDFSSLEKRTDIISEVLFIPNNQESLSHVATQYDDVNLHRPLPHLKRTV</sequence>
<evidence type="ECO:0000256" key="1">
    <source>
        <dbReference type="SAM" id="MobiDB-lite"/>
    </source>
</evidence>
<evidence type="ECO:0000313" key="4">
    <source>
        <dbReference type="Proteomes" id="UP000678393"/>
    </source>
</evidence>
<dbReference type="EMBL" id="CAJHNH020001883">
    <property type="protein sequence ID" value="CAG5124816.1"/>
    <property type="molecule type" value="Genomic_DNA"/>
</dbReference>
<gene>
    <name evidence="3" type="ORF">CUNI_LOCUS10374</name>
</gene>
<dbReference type="AlphaFoldDB" id="A0A8S3ZCJ7"/>